<dbReference type="AlphaFoldDB" id="A0A0V1B2D3"/>
<feature type="compositionally biased region" description="Basic and acidic residues" evidence="6">
    <location>
        <begin position="859"/>
        <end position="873"/>
    </location>
</feature>
<dbReference type="SMART" id="SM00320">
    <property type="entry name" value="WD40"/>
    <property type="match status" value="5"/>
</dbReference>
<keyword evidence="9" id="KW-1185">Reference proteome</keyword>
<dbReference type="InterPro" id="IPR015943">
    <property type="entry name" value="WD40/YVTN_repeat-like_dom_sf"/>
</dbReference>
<dbReference type="SUPFAM" id="SSF58038">
    <property type="entry name" value="SNARE fusion complex"/>
    <property type="match status" value="1"/>
</dbReference>
<dbReference type="PANTHER" id="PTHR10241:SF25">
    <property type="entry name" value="TOMOSYN, ISOFORM C"/>
    <property type="match status" value="1"/>
</dbReference>
<dbReference type="InParanoid" id="A0A0V1B2D3"/>
<keyword evidence="3 5" id="KW-0853">WD repeat</keyword>
<name>A0A0V1B2D3_TRISP</name>
<dbReference type="GO" id="GO:0006893">
    <property type="term" value="P:Golgi to plasma membrane transport"/>
    <property type="evidence" value="ECO:0007669"/>
    <property type="project" value="TreeGrafter"/>
</dbReference>
<dbReference type="GO" id="GO:0006887">
    <property type="term" value="P:exocytosis"/>
    <property type="evidence" value="ECO:0007669"/>
    <property type="project" value="UniProtKB-KW"/>
</dbReference>
<feature type="region of interest" description="Disordered" evidence="6">
    <location>
        <begin position="805"/>
        <end position="877"/>
    </location>
</feature>
<evidence type="ECO:0000313" key="8">
    <source>
        <dbReference type="EMBL" id="KRY31069.1"/>
    </source>
</evidence>
<evidence type="ECO:0000313" key="9">
    <source>
        <dbReference type="Proteomes" id="UP000054776"/>
    </source>
</evidence>
<proteinExistence type="inferred from homology"/>
<feature type="compositionally biased region" description="Polar residues" evidence="6">
    <location>
        <begin position="817"/>
        <end position="848"/>
    </location>
</feature>
<organism evidence="8 9">
    <name type="scientific">Trichinella spiralis</name>
    <name type="common">Trichina worm</name>
    <dbReference type="NCBI Taxonomy" id="6334"/>
    <lineage>
        <taxon>Eukaryota</taxon>
        <taxon>Metazoa</taxon>
        <taxon>Ecdysozoa</taxon>
        <taxon>Nematoda</taxon>
        <taxon>Enoplea</taxon>
        <taxon>Dorylaimia</taxon>
        <taxon>Trichinellida</taxon>
        <taxon>Trichinellidae</taxon>
        <taxon>Trichinella</taxon>
    </lineage>
</organism>
<dbReference type="Gene3D" id="2.130.10.10">
    <property type="entry name" value="YVTN repeat-like/Quinoprotein amine dehydrogenase"/>
    <property type="match status" value="2"/>
</dbReference>
<dbReference type="eggNOG" id="KOG1983">
    <property type="taxonomic scope" value="Eukaryota"/>
</dbReference>
<dbReference type="GO" id="GO:0005096">
    <property type="term" value="F:GTPase activator activity"/>
    <property type="evidence" value="ECO:0007669"/>
    <property type="project" value="TreeGrafter"/>
</dbReference>
<accession>A0A0V1B2D3</accession>
<evidence type="ECO:0000256" key="4">
    <source>
        <dbReference type="ARBA" id="ARBA00022737"/>
    </source>
</evidence>
<dbReference type="PROSITE" id="PS50082">
    <property type="entry name" value="WD_REPEATS_2"/>
    <property type="match status" value="1"/>
</dbReference>
<dbReference type="InterPro" id="IPR001680">
    <property type="entry name" value="WD40_rpt"/>
</dbReference>
<dbReference type="Gene3D" id="1.20.5.110">
    <property type="match status" value="1"/>
</dbReference>
<dbReference type="SUPFAM" id="SSF50978">
    <property type="entry name" value="WD40 repeat-like"/>
    <property type="match status" value="1"/>
</dbReference>
<dbReference type="InterPro" id="IPR013577">
    <property type="entry name" value="LLGL2"/>
</dbReference>
<evidence type="ECO:0000256" key="6">
    <source>
        <dbReference type="SAM" id="MobiDB-lite"/>
    </source>
</evidence>
<dbReference type="PANTHER" id="PTHR10241">
    <property type="entry name" value="LETHAL 2 GIANT LARVAE PROTEIN"/>
    <property type="match status" value="1"/>
</dbReference>
<reference evidence="8 9" key="1">
    <citation type="submission" date="2015-01" db="EMBL/GenBank/DDBJ databases">
        <title>Evolution of Trichinella species and genotypes.</title>
        <authorList>
            <person name="Korhonen P.K."/>
            <person name="Edoardo P."/>
            <person name="Giuseppe L.R."/>
            <person name="Gasser R.B."/>
        </authorList>
    </citation>
    <scope>NUCLEOTIDE SEQUENCE [LARGE SCALE GENOMIC DNA]</scope>
    <source>
        <strain evidence="8">ISS3</strain>
    </source>
</reference>
<evidence type="ECO:0000259" key="7">
    <source>
        <dbReference type="Pfam" id="PF08366"/>
    </source>
</evidence>
<comment type="caution">
    <text evidence="8">The sequence shown here is derived from an EMBL/GenBank/DDBJ whole genome shotgun (WGS) entry which is preliminary data.</text>
</comment>
<dbReference type="Proteomes" id="UP000054776">
    <property type="component" value="Unassembled WGS sequence"/>
</dbReference>
<gene>
    <name evidence="8" type="primary">STXBP5</name>
    <name evidence="8" type="ORF">T01_1414</name>
</gene>
<dbReference type="GO" id="GO:0005886">
    <property type="term" value="C:plasma membrane"/>
    <property type="evidence" value="ECO:0007669"/>
    <property type="project" value="TreeGrafter"/>
</dbReference>
<dbReference type="Pfam" id="PF08366">
    <property type="entry name" value="LLGL"/>
    <property type="match status" value="1"/>
</dbReference>
<comment type="similarity">
    <text evidence="1">Belongs to the WD repeat L(2)GL family.</text>
</comment>
<dbReference type="OrthoDB" id="19944at2759"/>
<dbReference type="GO" id="GO:0019905">
    <property type="term" value="F:syntaxin binding"/>
    <property type="evidence" value="ECO:0007669"/>
    <property type="project" value="TreeGrafter"/>
</dbReference>
<evidence type="ECO:0000256" key="3">
    <source>
        <dbReference type="ARBA" id="ARBA00022574"/>
    </source>
</evidence>
<dbReference type="STRING" id="6334.A0A0V1B2D3"/>
<keyword evidence="2" id="KW-0268">Exocytosis</keyword>
<evidence type="ECO:0000256" key="2">
    <source>
        <dbReference type="ARBA" id="ARBA00022483"/>
    </source>
</evidence>
<dbReference type="EMBL" id="JYDH01000126">
    <property type="protein sequence ID" value="KRY31069.1"/>
    <property type="molecule type" value="Genomic_DNA"/>
</dbReference>
<dbReference type="GO" id="GO:0031201">
    <property type="term" value="C:SNARE complex"/>
    <property type="evidence" value="ECO:0007669"/>
    <property type="project" value="TreeGrafter"/>
</dbReference>
<protein>
    <submittedName>
        <fullName evidence="8">Syntaxin-binding protein 5</fullName>
    </submittedName>
</protein>
<feature type="compositionally biased region" description="Basic and acidic residues" evidence="6">
    <location>
        <begin position="806"/>
        <end position="816"/>
    </location>
</feature>
<sequence length="1262" mass="139965">MQCFLFVHICSAVGTDNCHYGFACCPAPVSVRRSARRVMDKAGRKIRAAFEGLQNLWNNNQQIDLQSVETLTPEDFAVSEITCHGFPYQPTCLAYDPVQKLIAIGTQCGAIRILGQPGVNVSIRHPNKSSVIQLQFVFNEGAVISLCSDCCIHMWNIRLKRPEIVHSLRFTREKLTLMYLPFQSSWLYLGTEKGNVHVVSIETFTLSGYVIHWNKAIDMSQKHHPGTVVHLSECPSDDSKEIVFFVCLFVCFHFSTTTLSFDRRNFFHHCPTNILYEHCSIVDFHSEWGNAAHWLRMRYAGIVGLERQVGRFEISMHAGMSRLRSACWHCEGKQFMCALSNGSLMTWTMKKTAEPTDLVIPLSKLDCKSFNSAGAGNSKQAETETAGSQQRVQAASSKQLFYRPIDKVDWCTQRNSEDLVLFSGGTPFLNSERPPCITIMRGKSVSVLEMEHPVITFITLWDTPYITEEQDCSAVAVLLQNDLVAIDLKSEGCLCFENPYSMNIHDSPVTCCTYLSDCPIDLIRALYAIGSKQKKRGYTSKNWPLTGGVWSSSPSSDPELVITGHSDGSVKFWDFSSVSLQILYRLRTAKFFEIDESCVRTDLNLFSITHILLCAASRYLAVSGMAGHIVLFKFNRQESSAEVPILQIQAFGSPLYHHVSPDKSPANPSNSAKTPPCCTNASANFSSLDSDSCSSLAKPVSYYPVKMKSGPTKRACGYQTDVICLNAWPSLSLPEAISAMALNSAYGLFAYGTDQGLVVVDILQKCCITVLETAELYGTGDATSLRSPKSGGSAALNEKIASFDISDSRQSSEKQDSATAFTRSNTASSENVQHSSNKAYVKMSSKSMSLAGGKPPKPSPRERTKCSSDRESLDSPDMGFEEGVCYLEFIENSSRIEQLNGVNLWVGTTYGTVIPVNIKLPEQEQRLDSPVQVTIAGITLTKQCGFILSIGFLDSQCNMLLPPVKFFKELDQENSLAKNRVLRRANTLVTSVDVEGLQSTKSDTLDFSSSSSSCGTEKKEYNVAEQYIVICAERSSRVLSLSNLSTTLFSFKYDFPFVQASVVTFNAKPIIAGCFSNGRIGAYSIPSLRPLIDVPFFPPNLHCLETVKFGHQGTGVYMCSPTELLKFAISAHFVQDSKDALGSLYLPCVMPQPPKTNFFKELFNISSRNTVDRKELFGESCGKPLKNVAQRIPMQTLSAEVSQKKVNTTNEVAKARLALHERGEKLSEVEDRTAALLDSTKSYADHMHEIMLKQKNKKWYQL</sequence>
<evidence type="ECO:0000256" key="1">
    <source>
        <dbReference type="ARBA" id="ARBA00008070"/>
    </source>
</evidence>
<dbReference type="CDD" id="cd15873">
    <property type="entry name" value="R-SNARE_STXBP5_6"/>
    <property type="match status" value="1"/>
</dbReference>
<keyword evidence="4" id="KW-0677">Repeat</keyword>
<dbReference type="FunCoup" id="A0A0V1B2D3">
    <property type="interactions" value="1527"/>
</dbReference>
<feature type="repeat" description="WD" evidence="5">
    <location>
        <begin position="555"/>
        <end position="577"/>
    </location>
</feature>
<dbReference type="PROSITE" id="PS00678">
    <property type="entry name" value="WD_REPEATS_1"/>
    <property type="match status" value="1"/>
</dbReference>
<dbReference type="GO" id="GO:0045159">
    <property type="term" value="F:myosin II binding"/>
    <property type="evidence" value="ECO:0007669"/>
    <property type="project" value="TreeGrafter"/>
</dbReference>
<feature type="domain" description="Lethal giant larvae homologue 2" evidence="7">
    <location>
        <begin position="403"/>
        <end position="492"/>
    </location>
</feature>
<dbReference type="InterPro" id="IPR019775">
    <property type="entry name" value="WD40_repeat_CS"/>
</dbReference>
<dbReference type="InterPro" id="IPR036322">
    <property type="entry name" value="WD40_repeat_dom_sf"/>
</dbReference>
<evidence type="ECO:0000256" key="5">
    <source>
        <dbReference type="PROSITE-ProRule" id="PRU00221"/>
    </source>
</evidence>